<dbReference type="PANTHER" id="PTHR34127:SF3">
    <property type="entry name" value="INITIATION FACTOR 4F SUBUNIT (DUF1350)"/>
    <property type="match status" value="1"/>
</dbReference>
<reference evidence="1" key="1">
    <citation type="journal article" date="2017" name="Nature">
        <title>The genome of Chenopodium quinoa.</title>
        <authorList>
            <person name="Jarvis D.E."/>
            <person name="Ho Y.S."/>
            <person name="Lightfoot D.J."/>
            <person name="Schmoeckel S.M."/>
            <person name="Li B."/>
            <person name="Borm T.J.A."/>
            <person name="Ohyanagi H."/>
            <person name="Mineta K."/>
            <person name="Michell C.T."/>
            <person name="Saber N."/>
            <person name="Kharbatia N.M."/>
            <person name="Rupper R.R."/>
            <person name="Sharp A.R."/>
            <person name="Dally N."/>
            <person name="Boughton B.A."/>
            <person name="Woo Y.H."/>
            <person name="Gao G."/>
            <person name="Schijlen E.G.W.M."/>
            <person name="Guo X."/>
            <person name="Momin A.A."/>
            <person name="Negrao S."/>
            <person name="Al-Babili S."/>
            <person name="Gehring C."/>
            <person name="Roessner U."/>
            <person name="Jung C."/>
            <person name="Murphy K."/>
            <person name="Arold S.T."/>
            <person name="Gojobori T."/>
            <person name="van der Linden C.G."/>
            <person name="van Loo E.N."/>
            <person name="Jellen E.N."/>
            <person name="Maughan P.J."/>
            <person name="Tester M."/>
        </authorList>
    </citation>
    <scope>NUCLEOTIDE SEQUENCE [LARGE SCALE GENOMIC DNA]</scope>
    <source>
        <strain evidence="1">cv. PI 614886</strain>
    </source>
</reference>
<evidence type="ECO:0000313" key="2">
    <source>
        <dbReference type="Proteomes" id="UP000596660"/>
    </source>
</evidence>
<organism evidence="1 2">
    <name type="scientific">Chenopodium quinoa</name>
    <name type="common">Quinoa</name>
    <dbReference type="NCBI Taxonomy" id="63459"/>
    <lineage>
        <taxon>Eukaryota</taxon>
        <taxon>Viridiplantae</taxon>
        <taxon>Streptophyta</taxon>
        <taxon>Embryophyta</taxon>
        <taxon>Tracheophyta</taxon>
        <taxon>Spermatophyta</taxon>
        <taxon>Magnoliopsida</taxon>
        <taxon>eudicotyledons</taxon>
        <taxon>Gunneridae</taxon>
        <taxon>Pentapetalae</taxon>
        <taxon>Caryophyllales</taxon>
        <taxon>Chenopodiaceae</taxon>
        <taxon>Chenopodioideae</taxon>
        <taxon>Atripliceae</taxon>
        <taxon>Chenopodium</taxon>
    </lineage>
</organism>
<keyword evidence="2" id="KW-1185">Reference proteome</keyword>
<evidence type="ECO:0000313" key="1">
    <source>
        <dbReference type="EnsemblPlants" id="AUR62008497-RA:cds"/>
    </source>
</evidence>
<dbReference type="Proteomes" id="UP000596660">
    <property type="component" value="Unplaced"/>
</dbReference>
<dbReference type="Gramene" id="AUR62008497-RA">
    <property type="protein sequence ID" value="AUR62008497-RA:cds"/>
    <property type="gene ID" value="AUR62008497"/>
</dbReference>
<sequence length="189" mass="20652">MVDTCLVIPPPNYKKPRAIIKFLGGAFIGKVSHVTYSYLIELLAKEGYLVVLVPYSVTFNHEVAAKQVYERFNACLDILLTSGLSEARLEASQLVGLPVFSVGHSNGALLQVLTGSYFFDKLPKANAIVSFNNRSATEAVPYFEQISALFVDFHGTVPDCPFGPFDESGHANGGNKSNIWKHASSTFVF</sequence>
<dbReference type="EnsemblPlants" id="AUR62008497-RA">
    <property type="protein sequence ID" value="AUR62008497-RA:cds"/>
    <property type="gene ID" value="AUR62008497"/>
</dbReference>
<dbReference type="PANTHER" id="PTHR34127">
    <property type="entry name" value="OS04G0405600 PROTEIN"/>
    <property type="match status" value="1"/>
</dbReference>
<dbReference type="OMA" id="MPIMEAN"/>
<dbReference type="InterPro" id="IPR010765">
    <property type="entry name" value="DUF1350"/>
</dbReference>
<dbReference type="AlphaFoldDB" id="A0A803L9F8"/>
<dbReference type="Gene3D" id="3.40.50.1820">
    <property type="entry name" value="alpha/beta hydrolase"/>
    <property type="match status" value="1"/>
</dbReference>
<protein>
    <submittedName>
        <fullName evidence="1">Uncharacterized protein</fullName>
    </submittedName>
</protein>
<accession>A0A803L9F8</accession>
<dbReference type="SUPFAM" id="SSF53474">
    <property type="entry name" value="alpha/beta-Hydrolases"/>
    <property type="match status" value="1"/>
</dbReference>
<dbReference type="Pfam" id="PF07082">
    <property type="entry name" value="DUF1350"/>
    <property type="match status" value="1"/>
</dbReference>
<reference evidence="1" key="2">
    <citation type="submission" date="2021-03" db="UniProtKB">
        <authorList>
            <consortium name="EnsemblPlants"/>
        </authorList>
    </citation>
    <scope>IDENTIFICATION</scope>
</reference>
<proteinExistence type="predicted"/>
<dbReference type="InterPro" id="IPR029058">
    <property type="entry name" value="AB_hydrolase_fold"/>
</dbReference>
<name>A0A803L9F8_CHEQI</name>